<keyword evidence="1" id="KW-1133">Transmembrane helix</keyword>
<name>A0A0V0UGE6_9BILA</name>
<dbReference type="Proteomes" id="UP000055048">
    <property type="component" value="Unassembled WGS sequence"/>
</dbReference>
<sequence length="435" mass="48884">MCICVLLYLLRSTSRIRFRFSAVPLLILDYQLVVARLGHVDVVVEVIMVVVIVVVLVVIVIGNRDWSNRYVRAELGHNFRYENRRRLVARVQRERLFQKLKRLRRTVQRRQRHAGRRVRVGALRLQRQRQLVVFQRPFRLVDAPVQVAEVVEQRLEADGQVVRHGGVDVQFLEAGPQFAQRLGHVVARVVVAFHAEHQHAHLVQRVGLVRRQRHRLGRVPFGQGVIADQTVFGADAEQRQRIAGHAVAGADVARHRLVVLVVGGATAAVADPGQAVARFQGGRLAKVAFRAVVTALDVTVAGHGVPADRIRRHIRAQTVGDDEQIVRLMQFDQYADVQLQHFAVVAVLVEKQLGQTASFVEQADRVQASGPGQQNFDVVLQLGPSRKGPFRQFGAVAVLGNAEIIVVEQIRRQQALRTDLRLQLFEHCSLLLFAD</sequence>
<evidence type="ECO:0000313" key="2">
    <source>
        <dbReference type="EMBL" id="KRX50045.1"/>
    </source>
</evidence>
<dbReference type="EMBL" id="JYDJ01000010">
    <property type="protein sequence ID" value="KRX50045.1"/>
    <property type="molecule type" value="Genomic_DNA"/>
</dbReference>
<dbReference type="AlphaFoldDB" id="A0A0V0UGE6"/>
<evidence type="ECO:0000256" key="1">
    <source>
        <dbReference type="SAM" id="Phobius"/>
    </source>
</evidence>
<reference evidence="2 3" key="1">
    <citation type="submission" date="2015-01" db="EMBL/GenBank/DDBJ databases">
        <title>Evolution of Trichinella species and genotypes.</title>
        <authorList>
            <person name="Korhonen P.K."/>
            <person name="Edoardo P."/>
            <person name="Giuseppe L.R."/>
            <person name="Gasser R.B."/>
        </authorList>
    </citation>
    <scope>NUCLEOTIDE SEQUENCE [LARGE SCALE GENOMIC DNA]</scope>
    <source>
        <strain evidence="2">ISS417</strain>
    </source>
</reference>
<gene>
    <name evidence="2" type="ORF">T05_5202</name>
</gene>
<comment type="caution">
    <text evidence="2">The sequence shown here is derived from an EMBL/GenBank/DDBJ whole genome shotgun (WGS) entry which is preliminary data.</text>
</comment>
<feature type="transmembrane region" description="Helical" evidence="1">
    <location>
        <begin position="39"/>
        <end position="62"/>
    </location>
</feature>
<keyword evidence="1" id="KW-0472">Membrane</keyword>
<proteinExistence type="predicted"/>
<organism evidence="2 3">
    <name type="scientific">Trichinella murrelli</name>
    <dbReference type="NCBI Taxonomy" id="144512"/>
    <lineage>
        <taxon>Eukaryota</taxon>
        <taxon>Metazoa</taxon>
        <taxon>Ecdysozoa</taxon>
        <taxon>Nematoda</taxon>
        <taxon>Enoplea</taxon>
        <taxon>Dorylaimia</taxon>
        <taxon>Trichinellida</taxon>
        <taxon>Trichinellidae</taxon>
        <taxon>Trichinella</taxon>
    </lineage>
</organism>
<keyword evidence="1" id="KW-0812">Transmembrane</keyword>
<protein>
    <submittedName>
        <fullName evidence="2">Uncharacterized protein</fullName>
    </submittedName>
</protein>
<keyword evidence="3" id="KW-1185">Reference proteome</keyword>
<evidence type="ECO:0000313" key="3">
    <source>
        <dbReference type="Proteomes" id="UP000055048"/>
    </source>
</evidence>
<accession>A0A0V0UGE6</accession>